<dbReference type="Pfam" id="PF00072">
    <property type="entry name" value="Response_reg"/>
    <property type="match status" value="1"/>
</dbReference>
<dbReference type="SUPFAM" id="SSF52172">
    <property type="entry name" value="CheY-like"/>
    <property type="match status" value="1"/>
</dbReference>
<dbReference type="PANTHER" id="PTHR44591">
    <property type="entry name" value="STRESS RESPONSE REGULATOR PROTEIN 1"/>
    <property type="match status" value="1"/>
</dbReference>
<name>A0A1G2QNR7_9BACT</name>
<dbReference type="InterPro" id="IPR001789">
    <property type="entry name" value="Sig_transdc_resp-reg_receiver"/>
</dbReference>
<protein>
    <recommendedName>
        <fullName evidence="3">Response regulatory domain-containing protein</fullName>
    </recommendedName>
</protein>
<dbReference type="InterPro" id="IPR011006">
    <property type="entry name" value="CheY-like_superfamily"/>
</dbReference>
<reference evidence="4 5" key="1">
    <citation type="journal article" date="2016" name="Nat. Commun.">
        <title>Thousands of microbial genomes shed light on interconnected biogeochemical processes in an aquifer system.</title>
        <authorList>
            <person name="Anantharaman K."/>
            <person name="Brown C.T."/>
            <person name="Hug L.A."/>
            <person name="Sharon I."/>
            <person name="Castelle C.J."/>
            <person name="Probst A.J."/>
            <person name="Thomas B.C."/>
            <person name="Singh A."/>
            <person name="Wilkins M.J."/>
            <person name="Karaoz U."/>
            <person name="Brodie E.L."/>
            <person name="Williams K.H."/>
            <person name="Hubbard S.S."/>
            <person name="Banfield J.F."/>
        </authorList>
    </citation>
    <scope>NUCLEOTIDE SEQUENCE [LARGE SCALE GENOMIC DNA]</scope>
</reference>
<sequence length="123" mass="13481">MPKKILFIEDEPVLQKTFGDALGSESYEIVAAVDGEVGLRLAQSEKPDLILLDLILPRLPGLEVLKKLKENEATSHIPVIILTNLEDVKNIETALELGATTYLIKANYSLGEIVDKVKKALGE</sequence>
<comment type="caution">
    <text evidence="4">The sequence shown here is derived from an EMBL/GenBank/DDBJ whole genome shotgun (WGS) entry which is preliminary data.</text>
</comment>
<dbReference type="STRING" id="1802443.A2117_02005"/>
<evidence type="ECO:0000313" key="4">
    <source>
        <dbReference type="EMBL" id="OHA62037.1"/>
    </source>
</evidence>
<feature type="modified residue" description="4-aspartylphosphate" evidence="2">
    <location>
        <position position="53"/>
    </location>
</feature>
<proteinExistence type="predicted"/>
<evidence type="ECO:0000313" key="5">
    <source>
        <dbReference type="Proteomes" id="UP000179245"/>
    </source>
</evidence>
<evidence type="ECO:0000259" key="3">
    <source>
        <dbReference type="PROSITE" id="PS50110"/>
    </source>
</evidence>
<dbReference type="SMART" id="SM00448">
    <property type="entry name" value="REC"/>
    <property type="match status" value="1"/>
</dbReference>
<dbReference type="PANTHER" id="PTHR44591:SF3">
    <property type="entry name" value="RESPONSE REGULATORY DOMAIN-CONTAINING PROTEIN"/>
    <property type="match status" value="1"/>
</dbReference>
<feature type="domain" description="Response regulatory" evidence="3">
    <location>
        <begin position="4"/>
        <end position="120"/>
    </location>
</feature>
<dbReference type="Proteomes" id="UP000179245">
    <property type="component" value="Unassembled WGS sequence"/>
</dbReference>
<dbReference type="Gene3D" id="3.40.50.2300">
    <property type="match status" value="1"/>
</dbReference>
<gene>
    <name evidence="4" type="ORF">A2117_02005</name>
</gene>
<dbReference type="EMBL" id="MHTO01000022">
    <property type="protein sequence ID" value="OHA62037.1"/>
    <property type="molecule type" value="Genomic_DNA"/>
</dbReference>
<evidence type="ECO:0000256" key="1">
    <source>
        <dbReference type="ARBA" id="ARBA00022553"/>
    </source>
</evidence>
<evidence type="ECO:0000256" key="2">
    <source>
        <dbReference type="PROSITE-ProRule" id="PRU00169"/>
    </source>
</evidence>
<dbReference type="AlphaFoldDB" id="A0A1G2QNR7"/>
<keyword evidence="1 2" id="KW-0597">Phosphoprotein</keyword>
<accession>A0A1G2QNR7</accession>
<dbReference type="InterPro" id="IPR050595">
    <property type="entry name" value="Bact_response_regulator"/>
</dbReference>
<organism evidence="4 5">
    <name type="scientific">Candidatus Wildermuthbacteria bacterium GWA2_46_15</name>
    <dbReference type="NCBI Taxonomy" id="1802443"/>
    <lineage>
        <taxon>Bacteria</taxon>
        <taxon>Candidatus Wildermuthiibacteriota</taxon>
    </lineage>
</organism>
<dbReference type="GO" id="GO:0000160">
    <property type="term" value="P:phosphorelay signal transduction system"/>
    <property type="evidence" value="ECO:0007669"/>
    <property type="project" value="InterPro"/>
</dbReference>
<dbReference type="PROSITE" id="PS50110">
    <property type="entry name" value="RESPONSE_REGULATORY"/>
    <property type="match status" value="1"/>
</dbReference>